<sequence length="181" mass="19845">MFVGSYTSARLSLTTPPDCCCNCGAHGPLEFVDTPMKQVRFFLVFGTELTLTEAFPYCADCKRSAKRVRHGWLAKGMVYCLVTSIVFLAVVIASSSLPRFMGDNLFYSALVLSALLTAGYYATRKSRQPGGTYYQPVALTEAWIGGQQLAQYGLAFHNERYAGAMRRANAELIDAGILKIA</sequence>
<evidence type="ECO:0008006" key="4">
    <source>
        <dbReference type="Google" id="ProtNLM"/>
    </source>
</evidence>
<keyword evidence="1" id="KW-0812">Transmembrane</keyword>
<keyword evidence="1" id="KW-1133">Transmembrane helix</keyword>
<feature type="transmembrane region" description="Helical" evidence="1">
    <location>
        <begin position="105"/>
        <end position="123"/>
    </location>
</feature>
<evidence type="ECO:0000313" key="3">
    <source>
        <dbReference type="Proteomes" id="UP001596101"/>
    </source>
</evidence>
<reference evidence="3" key="1">
    <citation type="journal article" date="2019" name="Int. J. Syst. Evol. Microbiol.">
        <title>The Global Catalogue of Microorganisms (GCM) 10K type strain sequencing project: providing services to taxonomists for standard genome sequencing and annotation.</title>
        <authorList>
            <consortium name="The Broad Institute Genomics Platform"/>
            <consortium name="The Broad Institute Genome Sequencing Center for Infectious Disease"/>
            <person name="Wu L."/>
            <person name="Ma J."/>
        </authorList>
    </citation>
    <scope>NUCLEOTIDE SEQUENCE [LARGE SCALE GENOMIC DNA]</scope>
    <source>
        <strain evidence="3">CCUG 43111</strain>
    </source>
</reference>
<gene>
    <name evidence="2" type="ORF">ACFPQ5_07940</name>
</gene>
<evidence type="ECO:0000256" key="1">
    <source>
        <dbReference type="SAM" id="Phobius"/>
    </source>
</evidence>
<protein>
    <recommendedName>
        <fullName evidence="4">Zinc-binding domain-containing protein</fullName>
    </recommendedName>
</protein>
<dbReference type="Proteomes" id="UP001596101">
    <property type="component" value="Unassembled WGS sequence"/>
</dbReference>
<dbReference type="EMBL" id="JBHSMR010000013">
    <property type="protein sequence ID" value="MFC5478115.1"/>
    <property type="molecule type" value="Genomic_DNA"/>
</dbReference>
<proteinExistence type="predicted"/>
<dbReference type="RefSeq" id="WP_379753225.1">
    <property type="nucleotide sequence ID" value="NZ_JBHSMR010000013.1"/>
</dbReference>
<accession>A0ABW0MJ40</accession>
<name>A0ABW0MJ40_9BURK</name>
<comment type="caution">
    <text evidence="2">The sequence shown here is derived from an EMBL/GenBank/DDBJ whole genome shotgun (WGS) entry which is preliminary data.</text>
</comment>
<feature type="transmembrane region" description="Helical" evidence="1">
    <location>
        <begin position="72"/>
        <end position="93"/>
    </location>
</feature>
<keyword evidence="3" id="KW-1185">Reference proteome</keyword>
<organism evidence="2 3">
    <name type="scientific">Massilia suwonensis</name>
    <dbReference type="NCBI Taxonomy" id="648895"/>
    <lineage>
        <taxon>Bacteria</taxon>
        <taxon>Pseudomonadati</taxon>
        <taxon>Pseudomonadota</taxon>
        <taxon>Betaproteobacteria</taxon>
        <taxon>Burkholderiales</taxon>
        <taxon>Oxalobacteraceae</taxon>
        <taxon>Telluria group</taxon>
        <taxon>Massilia</taxon>
    </lineage>
</organism>
<evidence type="ECO:0000313" key="2">
    <source>
        <dbReference type="EMBL" id="MFC5478115.1"/>
    </source>
</evidence>
<keyword evidence="1" id="KW-0472">Membrane</keyword>